<protein>
    <submittedName>
        <fullName evidence="2">Uncharacterized protein</fullName>
    </submittedName>
</protein>
<reference evidence="2" key="1">
    <citation type="journal article" date="2014" name="Front. Microbiol.">
        <title>High frequency of phylogenetically diverse reductive dehalogenase-homologous genes in deep subseafloor sedimentary metagenomes.</title>
        <authorList>
            <person name="Kawai M."/>
            <person name="Futagami T."/>
            <person name="Toyoda A."/>
            <person name="Takaki Y."/>
            <person name="Nishi S."/>
            <person name="Hori S."/>
            <person name="Arai W."/>
            <person name="Tsubouchi T."/>
            <person name="Morono Y."/>
            <person name="Uchiyama I."/>
            <person name="Ito T."/>
            <person name="Fujiyama A."/>
            <person name="Inagaki F."/>
            <person name="Takami H."/>
        </authorList>
    </citation>
    <scope>NUCLEOTIDE SEQUENCE</scope>
    <source>
        <strain evidence="2">Expedition CK06-06</strain>
    </source>
</reference>
<evidence type="ECO:0000313" key="2">
    <source>
        <dbReference type="EMBL" id="GAG94743.1"/>
    </source>
</evidence>
<accession>X1CEQ7</accession>
<comment type="caution">
    <text evidence="2">The sequence shown here is derived from an EMBL/GenBank/DDBJ whole genome shotgun (WGS) entry which is preliminary data.</text>
</comment>
<feature type="non-terminal residue" evidence="2">
    <location>
        <position position="62"/>
    </location>
</feature>
<name>X1CEQ7_9ZZZZ</name>
<organism evidence="2">
    <name type="scientific">marine sediment metagenome</name>
    <dbReference type="NCBI Taxonomy" id="412755"/>
    <lineage>
        <taxon>unclassified sequences</taxon>
        <taxon>metagenomes</taxon>
        <taxon>ecological metagenomes</taxon>
    </lineage>
</organism>
<dbReference type="EMBL" id="BART01028908">
    <property type="protein sequence ID" value="GAG94743.1"/>
    <property type="molecule type" value="Genomic_DNA"/>
</dbReference>
<sequence length="62" mass="6801">MIASVTRQSSWNLRASGPDPEENKVAIRAVGGFACLVSEQVTFKVNLKIHDNCTLTGVWEKP</sequence>
<feature type="compositionally biased region" description="Polar residues" evidence="1">
    <location>
        <begin position="1"/>
        <end position="13"/>
    </location>
</feature>
<evidence type="ECO:0000256" key="1">
    <source>
        <dbReference type="SAM" id="MobiDB-lite"/>
    </source>
</evidence>
<gene>
    <name evidence="2" type="ORF">S01H4_50849</name>
</gene>
<dbReference type="AlphaFoldDB" id="X1CEQ7"/>
<feature type="region of interest" description="Disordered" evidence="1">
    <location>
        <begin position="1"/>
        <end position="20"/>
    </location>
</feature>
<proteinExistence type="predicted"/>